<evidence type="ECO:0000313" key="2">
    <source>
        <dbReference type="EMBL" id="GMN26875.1"/>
    </source>
</evidence>
<dbReference type="EMBL" id="BTGU01008293">
    <property type="protein sequence ID" value="GMN26875.1"/>
    <property type="molecule type" value="Genomic_DNA"/>
</dbReference>
<proteinExistence type="predicted"/>
<evidence type="ECO:0000313" key="1">
    <source>
        <dbReference type="EMBL" id="GMN26863.1"/>
    </source>
</evidence>
<dbReference type="EMBL" id="BTGU01008292">
    <property type="protein sequence ID" value="GMN26863.1"/>
    <property type="molecule type" value="Genomic_DNA"/>
</dbReference>
<name>A0AA87ZI57_FICCA</name>
<dbReference type="Proteomes" id="UP001187192">
    <property type="component" value="Unassembled WGS sequence"/>
</dbReference>
<accession>A0AA87ZI57</accession>
<reference evidence="1" key="1">
    <citation type="submission" date="2023-07" db="EMBL/GenBank/DDBJ databases">
        <title>draft genome sequence of fig (Ficus carica).</title>
        <authorList>
            <person name="Takahashi T."/>
            <person name="Nishimura K."/>
        </authorList>
    </citation>
    <scope>NUCLEOTIDE SEQUENCE</scope>
</reference>
<sequence>MGYGNKGGMEEVSAAKVVMAANLVATEEKVDMVAKAVTAGKVVVGEKVVAVAVMAAKVVTVAAKADMVGVMEMKKLTTKQGFASMSSALPSNI</sequence>
<keyword evidence="3" id="KW-1185">Reference proteome</keyword>
<dbReference type="AlphaFoldDB" id="A0AA87ZI57"/>
<organism evidence="1 3">
    <name type="scientific">Ficus carica</name>
    <name type="common">Common fig</name>
    <dbReference type="NCBI Taxonomy" id="3494"/>
    <lineage>
        <taxon>Eukaryota</taxon>
        <taxon>Viridiplantae</taxon>
        <taxon>Streptophyta</taxon>
        <taxon>Embryophyta</taxon>
        <taxon>Tracheophyta</taxon>
        <taxon>Spermatophyta</taxon>
        <taxon>Magnoliopsida</taxon>
        <taxon>eudicotyledons</taxon>
        <taxon>Gunneridae</taxon>
        <taxon>Pentapetalae</taxon>
        <taxon>rosids</taxon>
        <taxon>fabids</taxon>
        <taxon>Rosales</taxon>
        <taxon>Moraceae</taxon>
        <taxon>Ficeae</taxon>
        <taxon>Ficus</taxon>
    </lineage>
</organism>
<protein>
    <submittedName>
        <fullName evidence="1">Uncharacterized protein</fullName>
    </submittedName>
</protein>
<gene>
    <name evidence="1" type="ORF">TIFTF001_050440</name>
    <name evidence="2" type="ORF">TIFTF001_050441</name>
</gene>
<comment type="caution">
    <text evidence="1">The sequence shown here is derived from an EMBL/GenBank/DDBJ whole genome shotgun (WGS) entry which is preliminary data.</text>
</comment>
<evidence type="ECO:0000313" key="3">
    <source>
        <dbReference type="Proteomes" id="UP001187192"/>
    </source>
</evidence>